<dbReference type="FunFam" id="1.10.3730.10:FF:000001">
    <property type="entry name" value="Pyrroline-5-carboxylate reductase"/>
    <property type="match status" value="1"/>
</dbReference>
<proteinExistence type="inferred from homology"/>
<dbReference type="EMBL" id="PJQM01002294">
    <property type="protein sequence ID" value="RCH96541.1"/>
    <property type="molecule type" value="Genomic_DNA"/>
</dbReference>
<dbReference type="PIRSF" id="PIRSF000193">
    <property type="entry name" value="Pyrrol-5-carb_rd"/>
    <property type="match status" value="1"/>
</dbReference>
<dbReference type="SUPFAM" id="SSF48179">
    <property type="entry name" value="6-phosphogluconate dehydrogenase C-terminal domain-like"/>
    <property type="match status" value="1"/>
</dbReference>
<evidence type="ECO:0000313" key="9">
    <source>
        <dbReference type="Proteomes" id="UP000253551"/>
    </source>
</evidence>
<keyword evidence="9" id="KW-1185">Reference proteome</keyword>
<comment type="caution">
    <text evidence="8">The sequence shown here is derived from an EMBL/GenBank/DDBJ whole genome shotgun (WGS) entry which is preliminary data.</text>
</comment>
<dbReference type="Gene3D" id="3.40.50.720">
    <property type="entry name" value="NAD(P)-binding Rossmann-like Domain"/>
    <property type="match status" value="1"/>
</dbReference>
<accession>A0A367K3U2</accession>
<dbReference type="EC" id="1.5.1.2" evidence="5"/>
<dbReference type="AlphaFoldDB" id="A0A367K3U2"/>
<comment type="catalytic activity">
    <reaction evidence="5">
        <text>L-proline + NADP(+) = (S)-1-pyrroline-5-carboxylate + NADPH + 2 H(+)</text>
        <dbReference type="Rhea" id="RHEA:14109"/>
        <dbReference type="ChEBI" id="CHEBI:15378"/>
        <dbReference type="ChEBI" id="CHEBI:17388"/>
        <dbReference type="ChEBI" id="CHEBI:57783"/>
        <dbReference type="ChEBI" id="CHEBI:58349"/>
        <dbReference type="ChEBI" id="CHEBI:60039"/>
        <dbReference type="EC" id="1.5.1.2"/>
    </reaction>
</comment>
<organism evidence="8 9">
    <name type="scientific">Rhizopus stolonifer</name>
    <name type="common">Rhizopus nigricans</name>
    <dbReference type="NCBI Taxonomy" id="4846"/>
    <lineage>
        <taxon>Eukaryota</taxon>
        <taxon>Fungi</taxon>
        <taxon>Fungi incertae sedis</taxon>
        <taxon>Mucoromycota</taxon>
        <taxon>Mucoromycotina</taxon>
        <taxon>Mucoromycetes</taxon>
        <taxon>Mucorales</taxon>
        <taxon>Mucorineae</taxon>
        <taxon>Rhizopodaceae</taxon>
        <taxon>Rhizopus</taxon>
    </lineage>
</organism>
<evidence type="ECO:0000259" key="6">
    <source>
        <dbReference type="Pfam" id="PF03807"/>
    </source>
</evidence>
<feature type="binding site" evidence="4">
    <location>
        <begin position="53"/>
        <end position="56"/>
    </location>
    <ligand>
        <name>NADP(+)</name>
        <dbReference type="ChEBI" id="CHEBI:58349"/>
    </ligand>
</feature>
<name>A0A367K3U2_RHIST</name>
<feature type="binding site" evidence="4">
    <location>
        <position position="40"/>
    </location>
    <ligand>
        <name>NADPH</name>
        <dbReference type="ChEBI" id="CHEBI:57783"/>
    </ligand>
</feature>
<dbReference type="SUPFAM" id="SSF51735">
    <property type="entry name" value="NAD(P)-binding Rossmann-fold domains"/>
    <property type="match status" value="1"/>
</dbReference>
<dbReference type="InterPro" id="IPR000304">
    <property type="entry name" value="Pyrroline-COOH_reductase"/>
</dbReference>
<dbReference type="GO" id="GO:0055129">
    <property type="term" value="P:L-proline biosynthetic process"/>
    <property type="evidence" value="ECO:0007669"/>
    <property type="project" value="UniProtKB-UniPathway"/>
</dbReference>
<dbReference type="Pfam" id="PF14748">
    <property type="entry name" value="P5CR_dimer"/>
    <property type="match status" value="1"/>
</dbReference>
<keyword evidence="2 4" id="KW-0521">NADP</keyword>
<dbReference type="InterPro" id="IPR008927">
    <property type="entry name" value="6-PGluconate_DH-like_C_sf"/>
</dbReference>
<protein>
    <recommendedName>
        <fullName evidence="5">Pyrroline-5-carboxylate reductase</fullName>
        <ecNumber evidence="5">1.5.1.2</ecNumber>
    </recommendedName>
</protein>
<dbReference type="PANTHER" id="PTHR11645">
    <property type="entry name" value="PYRROLINE-5-CARBOXYLATE REDUCTASE"/>
    <property type="match status" value="1"/>
</dbReference>
<dbReference type="Proteomes" id="UP000253551">
    <property type="component" value="Unassembled WGS sequence"/>
</dbReference>
<comment type="pathway">
    <text evidence="5">Amino-acid biosynthesis; L-proline biosynthesis; L-proline from L-glutamate 5-semialdehyde: step 1/1.</text>
</comment>
<dbReference type="PANTHER" id="PTHR11645:SF0">
    <property type="entry name" value="PYRROLINE-5-CARBOXYLATE REDUCTASE 3"/>
    <property type="match status" value="1"/>
</dbReference>
<dbReference type="STRING" id="4846.A0A367K3U2"/>
<dbReference type="HAMAP" id="MF_01925">
    <property type="entry name" value="P5C_reductase"/>
    <property type="match status" value="1"/>
</dbReference>
<evidence type="ECO:0000259" key="7">
    <source>
        <dbReference type="Pfam" id="PF14748"/>
    </source>
</evidence>
<dbReference type="GO" id="GO:0004735">
    <property type="term" value="F:pyrroline-5-carboxylate reductase activity"/>
    <property type="evidence" value="ECO:0007669"/>
    <property type="project" value="UniProtKB-EC"/>
</dbReference>
<dbReference type="InterPro" id="IPR053790">
    <property type="entry name" value="P5CR-like_CS"/>
</dbReference>
<dbReference type="NCBIfam" id="TIGR00112">
    <property type="entry name" value="proC"/>
    <property type="match status" value="1"/>
</dbReference>
<dbReference type="InterPro" id="IPR036291">
    <property type="entry name" value="NAD(P)-bd_dom_sf"/>
</dbReference>
<gene>
    <name evidence="8" type="ORF">CU098_011110</name>
</gene>
<keyword evidence="3 5" id="KW-0560">Oxidoreductase</keyword>
<evidence type="ECO:0000313" key="8">
    <source>
        <dbReference type="EMBL" id="RCH96541.1"/>
    </source>
</evidence>
<evidence type="ECO:0000256" key="1">
    <source>
        <dbReference type="ARBA" id="ARBA00005525"/>
    </source>
</evidence>
<dbReference type="PROSITE" id="PS00521">
    <property type="entry name" value="P5CR"/>
    <property type="match status" value="1"/>
</dbReference>
<keyword evidence="5" id="KW-0028">Amino-acid biosynthesis</keyword>
<dbReference type="UniPathway" id="UPA00098">
    <property type="reaction ID" value="UER00361"/>
</dbReference>
<evidence type="ECO:0000256" key="3">
    <source>
        <dbReference type="ARBA" id="ARBA00023002"/>
    </source>
</evidence>
<comment type="similarity">
    <text evidence="1 5">Belongs to the pyrroline-5-carboxylate reductase family.</text>
</comment>
<dbReference type="OrthoDB" id="10263291at2759"/>
<feature type="domain" description="Pyrroline-5-carboxylate reductase catalytic N-terminal" evidence="6">
    <location>
        <begin position="3"/>
        <end position="82"/>
    </location>
</feature>
<dbReference type="Gene3D" id="1.10.3730.10">
    <property type="entry name" value="ProC C-terminal domain-like"/>
    <property type="match status" value="1"/>
</dbReference>
<sequence length="256" mass="27620">MAGLQSNGHPPSSLRYSEPLEERRNYMKTKYPHIISYNDNAKTIQGSDVVVLAVKPQVLRSVVSATSSVFAKNPSALIISIAGGITTKDIRIWLNAQSAIVRCMPNTPCLIGQGAVGLYATENVSREQRETTKSIMDSIAKQVSWFDQESLMDTVTAVSGSGPAYFFLMMEAMQNAGVQAGLSPEVAKALVLQTCIGAAQMAGTEDLATLRQKVTSPNGTTEAAIRSLESNKFSKIIKEAVFAARDRGKELSKETK</sequence>
<keyword evidence="5" id="KW-0641">Proline biosynthesis</keyword>
<dbReference type="Pfam" id="PF03807">
    <property type="entry name" value="F420_oxidored"/>
    <property type="match status" value="1"/>
</dbReference>
<evidence type="ECO:0000256" key="5">
    <source>
        <dbReference type="RuleBase" id="RU003903"/>
    </source>
</evidence>
<reference evidence="8 9" key="1">
    <citation type="journal article" date="2018" name="G3 (Bethesda)">
        <title>Phylogenetic and Phylogenomic Definition of Rhizopus Species.</title>
        <authorList>
            <person name="Gryganskyi A.P."/>
            <person name="Golan J."/>
            <person name="Dolatabadi S."/>
            <person name="Mondo S."/>
            <person name="Robb S."/>
            <person name="Idnurm A."/>
            <person name="Muszewska A."/>
            <person name="Steczkiewicz K."/>
            <person name="Masonjones S."/>
            <person name="Liao H.L."/>
            <person name="Gajdeczka M.T."/>
            <person name="Anike F."/>
            <person name="Vuek A."/>
            <person name="Anishchenko I.M."/>
            <person name="Voigt K."/>
            <person name="de Hoog G.S."/>
            <person name="Smith M.E."/>
            <person name="Heitman J."/>
            <person name="Vilgalys R."/>
            <person name="Stajich J.E."/>
        </authorList>
    </citation>
    <scope>NUCLEOTIDE SEQUENCE [LARGE SCALE GENOMIC DNA]</scope>
    <source>
        <strain evidence="8 9">LSU 92-RS-03</strain>
    </source>
</reference>
<dbReference type="InterPro" id="IPR029036">
    <property type="entry name" value="P5CR_dimer"/>
</dbReference>
<feature type="domain" description="Pyrroline-5-carboxylate reductase dimerisation" evidence="7">
    <location>
        <begin position="149"/>
        <end position="251"/>
    </location>
</feature>
<evidence type="ECO:0000256" key="2">
    <source>
        <dbReference type="ARBA" id="ARBA00022857"/>
    </source>
</evidence>
<evidence type="ECO:0000256" key="4">
    <source>
        <dbReference type="PIRSR" id="PIRSR000193-1"/>
    </source>
</evidence>
<dbReference type="InterPro" id="IPR028939">
    <property type="entry name" value="P5C_Rdtase_cat_N"/>
</dbReference>